<reference evidence="1 3" key="1">
    <citation type="submission" date="2015-01" db="EMBL/GenBank/DDBJ databases">
        <title>Genome of Flavobacterium hibernum DSM 12611.</title>
        <authorList>
            <person name="Stropko S.J."/>
            <person name="Pipes S.E."/>
            <person name="Newman J.D."/>
        </authorList>
    </citation>
    <scope>NUCLEOTIDE SEQUENCE [LARGE SCALE GENOMIC DNA]</scope>
    <source>
        <strain evidence="1 3">DSM 12611</strain>
    </source>
</reference>
<protein>
    <recommendedName>
        <fullName evidence="5">DUF2971 domain-containing protein</fullName>
    </recommendedName>
</protein>
<dbReference type="AlphaFoldDB" id="A0A0D0ENA3"/>
<dbReference type="Pfam" id="PF11185">
    <property type="entry name" value="DUF2971"/>
    <property type="match status" value="1"/>
</dbReference>
<accession>A0A0D0ENA3</accession>
<dbReference type="EMBL" id="MUGX01000011">
    <property type="protein sequence ID" value="OXA88098.1"/>
    <property type="molecule type" value="Genomic_DNA"/>
</dbReference>
<evidence type="ECO:0000313" key="1">
    <source>
        <dbReference type="EMBL" id="KIO54430.1"/>
    </source>
</evidence>
<dbReference type="STRING" id="37752.IW18_03000"/>
<name>A0A0D0ENA3_9FLAO</name>
<keyword evidence="4" id="KW-1185">Reference proteome</keyword>
<evidence type="ECO:0008006" key="5">
    <source>
        <dbReference type="Google" id="ProtNLM"/>
    </source>
</evidence>
<comment type="caution">
    <text evidence="1">The sequence shown here is derived from an EMBL/GenBank/DDBJ whole genome shotgun (WGS) entry which is preliminary data.</text>
</comment>
<gene>
    <name evidence="2" type="ORF">B0A73_09990</name>
    <name evidence="1" type="ORF">IW18_03000</name>
</gene>
<organism evidence="1 3">
    <name type="scientific">Flavobacterium hibernum</name>
    <dbReference type="NCBI Taxonomy" id="37752"/>
    <lineage>
        <taxon>Bacteria</taxon>
        <taxon>Pseudomonadati</taxon>
        <taxon>Bacteroidota</taxon>
        <taxon>Flavobacteriia</taxon>
        <taxon>Flavobacteriales</taxon>
        <taxon>Flavobacteriaceae</taxon>
        <taxon>Flavobacterium</taxon>
    </lineage>
</organism>
<dbReference type="InterPro" id="IPR021352">
    <property type="entry name" value="DUF2971"/>
</dbReference>
<evidence type="ECO:0000313" key="2">
    <source>
        <dbReference type="EMBL" id="OXA88098.1"/>
    </source>
</evidence>
<dbReference type="Proteomes" id="UP000198302">
    <property type="component" value="Unassembled WGS sequence"/>
</dbReference>
<evidence type="ECO:0000313" key="4">
    <source>
        <dbReference type="Proteomes" id="UP000198302"/>
    </source>
</evidence>
<dbReference type="Proteomes" id="UP000032061">
    <property type="component" value="Unassembled WGS sequence"/>
</dbReference>
<proteinExistence type="predicted"/>
<dbReference type="OrthoDB" id="190848at2"/>
<dbReference type="RefSeq" id="WP_041516092.1">
    <property type="nucleotide sequence ID" value="NZ_JPRK01000003.1"/>
</dbReference>
<dbReference type="EMBL" id="JPRK01000003">
    <property type="protein sequence ID" value="KIO54430.1"/>
    <property type="molecule type" value="Genomic_DNA"/>
</dbReference>
<reference evidence="2 4" key="2">
    <citation type="submission" date="2016-11" db="EMBL/GenBank/DDBJ databases">
        <title>Whole genomes of Flavobacteriaceae.</title>
        <authorList>
            <person name="Stine C."/>
            <person name="Li C."/>
            <person name="Tadesse D."/>
        </authorList>
    </citation>
    <scope>NUCLEOTIDE SEQUENCE [LARGE SCALE GENOMIC DNA]</scope>
    <source>
        <strain evidence="2 4">ATCC 51468</strain>
    </source>
</reference>
<evidence type="ECO:0000313" key="3">
    <source>
        <dbReference type="Proteomes" id="UP000032061"/>
    </source>
</evidence>
<sequence length="299" mass="34797">MFKYTLFSEYSLVNLLNDQIYLNHYESFNDPFECRCEIFSGFPDKDSNSERIGEIIRAWGFDDANDVSALANYEDLILSLEDTEPSVPKTIESARICCFSKTEDNLLMWAHYANGLRGFCLEFDHETIITEDIDADIFEVLYELKPTTIDTAVSAVLIDQVDYNEDAIYETEKRLEYANLTDEQKENAHSEIHMYKEYLDSVHSKNREIYQKMLATKSIEWQYEKELRIILQTENLDKAGVFLKYPIQSLKSVIIGEKMPIMQRQTLYNIVRSKSKDISVKIATRIPGKFGVIINEFTE</sequence>